<accession>A0A1G9Z2W4</accession>
<dbReference type="Pfam" id="PF16344">
    <property type="entry name" value="FecR_C"/>
    <property type="match status" value="1"/>
</dbReference>
<dbReference type="AlphaFoldDB" id="A0A1G9Z2W4"/>
<reference evidence="5" key="1">
    <citation type="submission" date="2016-10" db="EMBL/GenBank/DDBJ databases">
        <authorList>
            <person name="Varghese N."/>
            <person name="Submissions S."/>
        </authorList>
    </citation>
    <scope>NUCLEOTIDE SEQUENCE [LARGE SCALE GENOMIC DNA]</scope>
    <source>
        <strain evidence="5">DSM 19110</strain>
    </source>
</reference>
<dbReference type="InterPro" id="IPR032508">
    <property type="entry name" value="FecR_C"/>
</dbReference>
<name>A0A1G9Z2W4_9SPHI</name>
<keyword evidence="1" id="KW-0812">Transmembrane</keyword>
<dbReference type="InterPro" id="IPR006860">
    <property type="entry name" value="FecR"/>
</dbReference>
<dbReference type="FunFam" id="2.60.120.1440:FF:000001">
    <property type="entry name" value="Putative anti-sigma factor"/>
    <property type="match status" value="1"/>
</dbReference>
<evidence type="ECO:0000313" key="4">
    <source>
        <dbReference type="EMBL" id="SDN15006.1"/>
    </source>
</evidence>
<dbReference type="PANTHER" id="PTHR30273:SF2">
    <property type="entry name" value="PROTEIN FECR"/>
    <property type="match status" value="1"/>
</dbReference>
<evidence type="ECO:0000259" key="2">
    <source>
        <dbReference type="Pfam" id="PF04773"/>
    </source>
</evidence>
<sequence>MDKLDEKQEELLRKYQDGTCSPEETVAVRYLYNLASASTEEVPARENDEQVGAEIWSRLPAGKKSHRLTIFRAISAAAAVIIMMGTGYLWVQNKTAVPNEQQVHHDIAPGKNSATLTLANGKKIVLTSDVKGELATESGVSITKAADGQLIYEIKDQQNSDPKAVNQLSTSRGESYQLRLPDGTMVWLNAASSITYPVSFSNASSREVKLAGEAYFEVAKDKKHPFLVTTIQQQIRVLGTEFNVNAYPDEPEIKTTLLEGAIKLSLEEGSQNRILKPGEQATLAGTQLSVSTVDVEQAIDWKNGDFVFQSEPLTSLMRRVSRWYNVSVIYANGVDKEGTFTGKVSRNQPVSVLLKALQSAGLKFEVIGNKIIVKNQST</sequence>
<feature type="domain" description="Protein FecR C-terminal" evidence="3">
    <location>
        <begin position="305"/>
        <end position="373"/>
    </location>
</feature>
<dbReference type="Gene3D" id="2.60.120.1440">
    <property type="match status" value="1"/>
</dbReference>
<dbReference type="GO" id="GO:0016989">
    <property type="term" value="F:sigma factor antagonist activity"/>
    <property type="evidence" value="ECO:0007669"/>
    <property type="project" value="TreeGrafter"/>
</dbReference>
<evidence type="ECO:0000313" key="5">
    <source>
        <dbReference type="Proteomes" id="UP000183200"/>
    </source>
</evidence>
<dbReference type="InterPro" id="IPR012373">
    <property type="entry name" value="Ferrdict_sens_TM"/>
</dbReference>
<dbReference type="PIRSF" id="PIRSF018266">
    <property type="entry name" value="FecR"/>
    <property type="match status" value="1"/>
</dbReference>
<dbReference type="PANTHER" id="PTHR30273">
    <property type="entry name" value="PERIPLASMIC SIGNAL SENSOR AND SIGMA FACTOR ACTIVATOR FECR-RELATED"/>
    <property type="match status" value="1"/>
</dbReference>
<gene>
    <name evidence="4" type="ORF">SAMN05421820_106310</name>
</gene>
<organism evidence="4 5">
    <name type="scientific">Pedobacter steynii</name>
    <dbReference type="NCBI Taxonomy" id="430522"/>
    <lineage>
        <taxon>Bacteria</taxon>
        <taxon>Pseudomonadati</taxon>
        <taxon>Bacteroidota</taxon>
        <taxon>Sphingobacteriia</taxon>
        <taxon>Sphingobacteriales</taxon>
        <taxon>Sphingobacteriaceae</taxon>
        <taxon>Pedobacter</taxon>
    </lineage>
</organism>
<keyword evidence="5" id="KW-1185">Reference proteome</keyword>
<evidence type="ECO:0000259" key="3">
    <source>
        <dbReference type="Pfam" id="PF16344"/>
    </source>
</evidence>
<evidence type="ECO:0000256" key="1">
    <source>
        <dbReference type="SAM" id="Phobius"/>
    </source>
</evidence>
<keyword evidence="1" id="KW-1133">Transmembrane helix</keyword>
<protein>
    <submittedName>
        <fullName evidence="4">FecR protein</fullName>
    </submittedName>
</protein>
<keyword evidence="1" id="KW-0472">Membrane</keyword>
<dbReference type="RefSeq" id="WP_074609624.1">
    <property type="nucleotide sequence ID" value="NZ_FNGY01000006.1"/>
</dbReference>
<feature type="domain" description="FecR protein" evidence="2">
    <location>
        <begin position="167"/>
        <end position="263"/>
    </location>
</feature>
<dbReference type="Gene3D" id="3.55.50.30">
    <property type="match status" value="1"/>
</dbReference>
<dbReference type="OrthoDB" id="1099963at2"/>
<dbReference type="Proteomes" id="UP000183200">
    <property type="component" value="Unassembled WGS sequence"/>
</dbReference>
<dbReference type="Pfam" id="PF04773">
    <property type="entry name" value="FecR"/>
    <property type="match status" value="1"/>
</dbReference>
<proteinExistence type="predicted"/>
<dbReference type="EMBL" id="FNGY01000006">
    <property type="protein sequence ID" value="SDN15006.1"/>
    <property type="molecule type" value="Genomic_DNA"/>
</dbReference>
<feature type="transmembrane region" description="Helical" evidence="1">
    <location>
        <begin position="70"/>
        <end position="91"/>
    </location>
</feature>